<reference evidence="3" key="1">
    <citation type="submission" date="2022-10" db="EMBL/GenBank/DDBJ databases">
        <title>Determination and structural analysis of whole genome sequence of Sarocladium strictum F4-1.</title>
        <authorList>
            <person name="Hu L."/>
            <person name="Jiang Y."/>
        </authorList>
    </citation>
    <scope>NUCLEOTIDE SEQUENCE</scope>
    <source>
        <strain evidence="3">F4-1</strain>
    </source>
</reference>
<feature type="domain" description="SRR1-like" evidence="2">
    <location>
        <begin position="78"/>
        <end position="248"/>
    </location>
</feature>
<dbReference type="PANTHER" id="PTHR42080">
    <property type="entry name" value="SRR1 DOMAIN-CONTAINING PROTEIN"/>
    <property type="match status" value="1"/>
</dbReference>
<proteinExistence type="predicted"/>
<feature type="compositionally biased region" description="Basic residues" evidence="1">
    <location>
        <begin position="13"/>
        <end position="22"/>
    </location>
</feature>
<feature type="region of interest" description="Disordered" evidence="1">
    <location>
        <begin position="265"/>
        <end position="307"/>
    </location>
</feature>
<keyword evidence="4" id="KW-1185">Reference proteome</keyword>
<sequence length="307" mass="34109">MAANSDDWTFVKPRSRKTKAKGKGSVPQLPPGAQTSASTPASIKPRTSNLRSVDEIDKEYHTVREQWLDSECSTKLRELVRKQSIKQGSISKAICLGVGTFDPEDGAWAQKRISFHQLIAFTVLVEELEKLNGSEIKCIHQDPIFTESDKGFLIKLGHSVVEDPGAYTEVDEDTFLYGVHLYRPVYAASLETKLPCIFVGTGYDEWEGATMGSLDDIQPMKKMEEEYIKHAFPEDSIQATFYGTSIYWRPKSEVSDSDDKAHLHNIEASRTKATPPDMTEADATSPNNSNSEIEEALASKLAATKIT</sequence>
<gene>
    <name evidence="3" type="ORF">NLU13_0062</name>
</gene>
<organism evidence="3 4">
    <name type="scientific">Sarocladium strictum</name>
    <name type="common">Black bundle disease fungus</name>
    <name type="synonym">Acremonium strictum</name>
    <dbReference type="NCBI Taxonomy" id="5046"/>
    <lineage>
        <taxon>Eukaryota</taxon>
        <taxon>Fungi</taxon>
        <taxon>Dikarya</taxon>
        <taxon>Ascomycota</taxon>
        <taxon>Pezizomycotina</taxon>
        <taxon>Sordariomycetes</taxon>
        <taxon>Hypocreomycetidae</taxon>
        <taxon>Hypocreales</taxon>
        <taxon>Sarocladiaceae</taxon>
        <taxon>Sarocladium</taxon>
    </lineage>
</organism>
<accession>A0AA39LAY4</accession>
<comment type="caution">
    <text evidence="3">The sequence shown here is derived from an EMBL/GenBank/DDBJ whole genome shotgun (WGS) entry which is preliminary data.</text>
</comment>
<name>A0AA39LAY4_SARSR</name>
<dbReference type="EMBL" id="JAPDFR010000001">
    <property type="protein sequence ID" value="KAK0390558.1"/>
    <property type="molecule type" value="Genomic_DNA"/>
</dbReference>
<evidence type="ECO:0000313" key="3">
    <source>
        <dbReference type="EMBL" id="KAK0390558.1"/>
    </source>
</evidence>
<dbReference type="InterPro" id="IPR012942">
    <property type="entry name" value="SRR1-like"/>
</dbReference>
<dbReference type="Pfam" id="PF07985">
    <property type="entry name" value="SRR1"/>
    <property type="match status" value="1"/>
</dbReference>
<dbReference type="PANTHER" id="PTHR42080:SF1">
    <property type="entry name" value="SRR1-LIKE DOMAIN-CONTAINING PROTEIN"/>
    <property type="match status" value="1"/>
</dbReference>
<feature type="compositionally biased region" description="Polar residues" evidence="1">
    <location>
        <begin position="282"/>
        <end position="291"/>
    </location>
</feature>
<evidence type="ECO:0000256" key="1">
    <source>
        <dbReference type="SAM" id="MobiDB-lite"/>
    </source>
</evidence>
<evidence type="ECO:0000259" key="2">
    <source>
        <dbReference type="Pfam" id="PF07985"/>
    </source>
</evidence>
<protein>
    <recommendedName>
        <fullName evidence="2">SRR1-like domain-containing protein</fullName>
    </recommendedName>
</protein>
<feature type="compositionally biased region" description="Polar residues" evidence="1">
    <location>
        <begin position="33"/>
        <end position="50"/>
    </location>
</feature>
<dbReference type="Proteomes" id="UP001175261">
    <property type="component" value="Unassembled WGS sequence"/>
</dbReference>
<feature type="region of interest" description="Disordered" evidence="1">
    <location>
        <begin position="1"/>
        <end position="50"/>
    </location>
</feature>
<dbReference type="AlphaFoldDB" id="A0AA39LAY4"/>
<evidence type="ECO:0000313" key="4">
    <source>
        <dbReference type="Proteomes" id="UP001175261"/>
    </source>
</evidence>